<keyword evidence="3" id="KW-1185">Reference proteome</keyword>
<protein>
    <submittedName>
        <fullName evidence="2">ATPase-AAA-core domain-containing protein</fullName>
    </submittedName>
</protein>
<dbReference type="InterPro" id="IPR049052">
    <property type="entry name" value="nSTAND1"/>
</dbReference>
<dbReference type="InterPro" id="IPR027417">
    <property type="entry name" value="P-loop_NTPase"/>
</dbReference>
<sequence>MPTHIDTRVRLNTLITCFAITVDSLEVLANSLKAGFLEAIVNTTQSLLKNIETVKKNKRTCIELMEQTHELLDAIIIVHVKSDTGGILPPSTLNHIGKFTETLHKIHTFVEAHQSSTKVRQFFCQGEMNTLLKDCKNGLAQGLNFFRLQSTSIMTNVSKMQAEAKQRHQEVLDMINGLSDTTSSDRASMMSRVYSQSQNSSQSISMLPSEPKIFHGRESELSNIVKLLGGEAPRIAILGTGGMGKTSLARAVLHHPETTAKYTQHRYFVACDSATSKVELAALIGAHLGLKPSKDLTGAVVKFFVTAPLSLLILDNLETVWEPMECRHDIEEFLSLLTDVQHIALVKGQPKYTGHTLFWVHCNP</sequence>
<dbReference type="InterPro" id="IPR036537">
    <property type="entry name" value="Adaptor_Cbl_N_dom_sf"/>
</dbReference>
<dbReference type="CDD" id="cd21037">
    <property type="entry name" value="MLKL_NTD"/>
    <property type="match status" value="1"/>
</dbReference>
<comment type="caution">
    <text evidence="2">The sequence shown here is derived from an EMBL/GenBank/DDBJ whole genome shotgun (WGS) entry which is preliminary data.</text>
</comment>
<gene>
    <name evidence="2" type="ORF">MVEN_02248700</name>
</gene>
<evidence type="ECO:0000259" key="1">
    <source>
        <dbReference type="Pfam" id="PF20703"/>
    </source>
</evidence>
<dbReference type="Gene3D" id="3.40.50.300">
    <property type="entry name" value="P-loop containing nucleotide triphosphate hydrolases"/>
    <property type="match status" value="1"/>
</dbReference>
<dbReference type="Pfam" id="PF20703">
    <property type="entry name" value="nSTAND1"/>
    <property type="match status" value="1"/>
</dbReference>
<dbReference type="SUPFAM" id="SSF52540">
    <property type="entry name" value="P-loop containing nucleoside triphosphate hydrolases"/>
    <property type="match status" value="1"/>
</dbReference>
<dbReference type="InterPro" id="IPR059179">
    <property type="entry name" value="MLKL-like_MCAfunc"/>
</dbReference>
<name>A0A8H6X6I3_9AGAR</name>
<accession>A0A8H6X6I3</accession>
<dbReference type="Proteomes" id="UP000620124">
    <property type="component" value="Unassembled WGS sequence"/>
</dbReference>
<evidence type="ECO:0000313" key="2">
    <source>
        <dbReference type="EMBL" id="KAF7334985.1"/>
    </source>
</evidence>
<dbReference type="EMBL" id="JACAZI010000025">
    <property type="protein sequence ID" value="KAF7334985.1"/>
    <property type="molecule type" value="Genomic_DNA"/>
</dbReference>
<evidence type="ECO:0000313" key="3">
    <source>
        <dbReference type="Proteomes" id="UP000620124"/>
    </source>
</evidence>
<organism evidence="2 3">
    <name type="scientific">Mycena venus</name>
    <dbReference type="NCBI Taxonomy" id="2733690"/>
    <lineage>
        <taxon>Eukaryota</taxon>
        <taxon>Fungi</taxon>
        <taxon>Dikarya</taxon>
        <taxon>Basidiomycota</taxon>
        <taxon>Agaricomycotina</taxon>
        <taxon>Agaricomycetes</taxon>
        <taxon>Agaricomycetidae</taxon>
        <taxon>Agaricales</taxon>
        <taxon>Marasmiineae</taxon>
        <taxon>Mycenaceae</taxon>
        <taxon>Mycena</taxon>
    </lineage>
</organism>
<reference evidence="2" key="1">
    <citation type="submission" date="2020-05" db="EMBL/GenBank/DDBJ databases">
        <title>Mycena genomes resolve the evolution of fungal bioluminescence.</title>
        <authorList>
            <person name="Tsai I.J."/>
        </authorList>
    </citation>
    <scope>NUCLEOTIDE SEQUENCE</scope>
    <source>
        <strain evidence="2">CCC161011</strain>
    </source>
</reference>
<feature type="domain" description="Novel STAND NTPase 1" evidence="1">
    <location>
        <begin position="210"/>
        <end position="341"/>
    </location>
</feature>
<proteinExistence type="predicted"/>
<dbReference type="GO" id="GO:0007166">
    <property type="term" value="P:cell surface receptor signaling pathway"/>
    <property type="evidence" value="ECO:0007669"/>
    <property type="project" value="InterPro"/>
</dbReference>
<dbReference type="Gene3D" id="1.20.930.20">
    <property type="entry name" value="Adaptor protein Cbl, N-terminal domain"/>
    <property type="match status" value="1"/>
</dbReference>
<dbReference type="AlphaFoldDB" id="A0A8H6X6I3"/>
<dbReference type="OrthoDB" id="3033826at2759"/>